<evidence type="ECO:0000313" key="2">
    <source>
        <dbReference type="EMBL" id="MCS3676558.1"/>
    </source>
</evidence>
<comment type="caution">
    <text evidence="2">The sequence shown here is derived from an EMBL/GenBank/DDBJ whole genome shotgun (WGS) entry which is preliminary data.</text>
</comment>
<feature type="transmembrane region" description="Helical" evidence="1">
    <location>
        <begin position="166"/>
        <end position="188"/>
    </location>
</feature>
<organism evidence="2 3">
    <name type="scientific">Salinibacter ruber</name>
    <dbReference type="NCBI Taxonomy" id="146919"/>
    <lineage>
        <taxon>Bacteria</taxon>
        <taxon>Pseudomonadati</taxon>
        <taxon>Rhodothermota</taxon>
        <taxon>Rhodothermia</taxon>
        <taxon>Rhodothermales</taxon>
        <taxon>Salinibacteraceae</taxon>
        <taxon>Salinibacter</taxon>
    </lineage>
</organism>
<evidence type="ECO:0000313" key="3">
    <source>
        <dbReference type="Proteomes" id="UP001155027"/>
    </source>
</evidence>
<feature type="transmembrane region" description="Helical" evidence="1">
    <location>
        <begin position="46"/>
        <end position="67"/>
    </location>
</feature>
<name>A0A9X2TAM5_9BACT</name>
<feature type="transmembrane region" description="Helical" evidence="1">
    <location>
        <begin position="240"/>
        <end position="258"/>
    </location>
</feature>
<dbReference type="EC" id="2.5.1.39" evidence="2"/>
<keyword evidence="2" id="KW-0808">Transferase</keyword>
<sequence length="287" mass="30024">MSSPRSVGPSKFRLVDALYHDPAPVGGVAVALLTGTYGLFGLPVDLPLLVVGFCGVTLIYAADRVWGSAPEDRVNRPDRVAWVRAHQGWLAVETMGLFAVGGALLPYLAWPTLLWTAVLGSVAVLHVRWGAGGRPVLVGLAKPGAIATTWAAGGALLPFVEAGAPVGIGALLFFGARTLFILPNLLLADWGDRRGDIKAGLAPWAPRWTLRRVRWAATGGLAAAALGALGWAVFARAPVLVGIDAVGLLLMGGTVWGMDPTRPRDAFLADLVVAWPVVPGLAAWMIV</sequence>
<feature type="transmembrane region" description="Helical" evidence="1">
    <location>
        <begin position="215"/>
        <end position="234"/>
    </location>
</feature>
<dbReference type="GO" id="GO:0008412">
    <property type="term" value="F:4-hydroxybenzoate polyprenyltransferase activity"/>
    <property type="evidence" value="ECO:0007669"/>
    <property type="project" value="UniProtKB-EC"/>
</dbReference>
<dbReference type="AlphaFoldDB" id="A0A9X2TAM5"/>
<protein>
    <submittedName>
        <fullName evidence="2">4-hydroxybenzoate polyprenyltransferase</fullName>
        <ecNumber evidence="2">2.5.1.39</ecNumber>
    </submittedName>
</protein>
<accession>A0A9X2TAM5</accession>
<dbReference type="EMBL" id="JANUAU010000001">
    <property type="protein sequence ID" value="MCS3676558.1"/>
    <property type="molecule type" value="Genomic_DNA"/>
</dbReference>
<dbReference type="RefSeq" id="WP_259079349.1">
    <property type="nucleotide sequence ID" value="NZ_JANUAU010000001.1"/>
</dbReference>
<keyword evidence="1" id="KW-1133">Transmembrane helix</keyword>
<gene>
    <name evidence="2" type="ORF">GGP71_000454</name>
</gene>
<keyword evidence="1" id="KW-0472">Membrane</keyword>
<feature type="transmembrane region" description="Helical" evidence="1">
    <location>
        <begin position="88"/>
        <end position="107"/>
    </location>
</feature>
<evidence type="ECO:0000256" key="1">
    <source>
        <dbReference type="SAM" id="Phobius"/>
    </source>
</evidence>
<keyword evidence="1" id="KW-0812">Transmembrane</keyword>
<proteinExistence type="predicted"/>
<feature type="transmembrane region" description="Helical" evidence="1">
    <location>
        <begin position="267"/>
        <end position="286"/>
    </location>
</feature>
<reference evidence="2" key="1">
    <citation type="submission" date="2022-08" db="EMBL/GenBank/DDBJ databases">
        <title>Genomic Encyclopedia of Type Strains, Phase V (KMG-V): Genome sequencing to study the core and pangenomes of soil and plant-associated prokaryotes.</title>
        <authorList>
            <person name="Whitman W."/>
        </authorList>
    </citation>
    <scope>NUCLEOTIDE SEQUENCE</scope>
    <source>
        <strain evidence="2">0</strain>
    </source>
</reference>
<dbReference type="Proteomes" id="UP001155027">
    <property type="component" value="Unassembled WGS sequence"/>
</dbReference>